<keyword evidence="3" id="KW-0690">Ribosome biogenesis</keyword>
<dbReference type="GO" id="GO:0070475">
    <property type="term" value="P:rRNA base methylation"/>
    <property type="evidence" value="ECO:0007669"/>
    <property type="project" value="TreeGrafter"/>
</dbReference>
<evidence type="ECO:0000256" key="9">
    <source>
        <dbReference type="ARBA" id="ARBA00082314"/>
    </source>
</evidence>
<feature type="binding site" evidence="10">
    <location>
        <begin position="445"/>
        <end position="451"/>
    </location>
    <ligand>
        <name>S-adenosyl-L-methionine</name>
        <dbReference type="ChEBI" id="CHEBI:59789"/>
    </ligand>
</feature>
<evidence type="ECO:0000313" key="13">
    <source>
        <dbReference type="EMBL" id="PVU94531.1"/>
    </source>
</evidence>
<gene>
    <name evidence="13" type="ORF">BB561_002491</name>
</gene>
<evidence type="ECO:0000256" key="11">
    <source>
        <dbReference type="SAM" id="MobiDB-lite"/>
    </source>
</evidence>
<feature type="binding site" evidence="10">
    <location>
        <position position="513"/>
    </location>
    <ligand>
        <name>S-adenosyl-L-methionine</name>
        <dbReference type="ChEBI" id="CHEBI:59789"/>
    </ligand>
</feature>
<dbReference type="InterPro" id="IPR023273">
    <property type="entry name" value="RCMT_NOP2"/>
</dbReference>
<dbReference type="Gene3D" id="3.30.70.1170">
    <property type="entry name" value="Sun protein, domain 3"/>
    <property type="match status" value="1"/>
</dbReference>
<dbReference type="EMBL" id="MBFR01000086">
    <property type="protein sequence ID" value="PVU94531.1"/>
    <property type="molecule type" value="Genomic_DNA"/>
</dbReference>
<evidence type="ECO:0000313" key="14">
    <source>
        <dbReference type="Proteomes" id="UP000245383"/>
    </source>
</evidence>
<dbReference type="PRINTS" id="PR02012">
    <property type="entry name" value="RCMTNOP2"/>
</dbReference>
<dbReference type="PROSITE" id="PS01153">
    <property type="entry name" value="NOL1_NOP2_SUN"/>
    <property type="match status" value="1"/>
</dbReference>
<feature type="domain" description="SAM-dependent MTase RsmB/NOP-type" evidence="12">
    <location>
        <begin position="352"/>
        <end position="639"/>
    </location>
</feature>
<evidence type="ECO:0000256" key="4">
    <source>
        <dbReference type="ARBA" id="ARBA00022603"/>
    </source>
</evidence>
<evidence type="ECO:0000256" key="8">
    <source>
        <dbReference type="ARBA" id="ARBA00023242"/>
    </source>
</evidence>
<keyword evidence="8" id="KW-0539">Nucleus</keyword>
<dbReference type="InterPro" id="IPR018314">
    <property type="entry name" value="RsmB/NOL1/NOP2-like_CS"/>
</dbReference>
<dbReference type="OrthoDB" id="427002at2759"/>
<accession>A0A2T9YQF8</accession>
<name>A0A2T9YQF8_9FUNG</name>
<reference evidence="13 14" key="1">
    <citation type="journal article" date="2018" name="MBio">
        <title>Comparative Genomics Reveals the Core Gene Toolbox for the Fungus-Insect Symbiosis.</title>
        <authorList>
            <person name="Wang Y."/>
            <person name="Stata M."/>
            <person name="Wang W."/>
            <person name="Stajich J.E."/>
            <person name="White M.M."/>
            <person name="Moncalvo J.M."/>
        </authorList>
    </citation>
    <scope>NUCLEOTIDE SEQUENCE [LARGE SCALE GENOMIC DNA]</scope>
    <source>
        <strain evidence="13 14">SWE-8-4</strain>
    </source>
</reference>
<dbReference type="Gene3D" id="3.40.50.150">
    <property type="entry name" value="Vaccinia Virus protein VP39"/>
    <property type="match status" value="1"/>
</dbReference>
<feature type="region of interest" description="Disordered" evidence="11">
    <location>
        <begin position="35"/>
        <end position="235"/>
    </location>
</feature>
<organism evidence="13 14">
    <name type="scientific">Smittium simulii</name>
    <dbReference type="NCBI Taxonomy" id="133385"/>
    <lineage>
        <taxon>Eukaryota</taxon>
        <taxon>Fungi</taxon>
        <taxon>Fungi incertae sedis</taxon>
        <taxon>Zoopagomycota</taxon>
        <taxon>Kickxellomycotina</taxon>
        <taxon>Harpellomycetes</taxon>
        <taxon>Harpellales</taxon>
        <taxon>Legeriomycetaceae</taxon>
        <taxon>Smittium</taxon>
    </lineage>
</organism>
<feature type="compositionally biased region" description="Basic and acidic residues" evidence="11">
    <location>
        <begin position="148"/>
        <end position="162"/>
    </location>
</feature>
<evidence type="ECO:0000256" key="6">
    <source>
        <dbReference type="ARBA" id="ARBA00022691"/>
    </source>
</evidence>
<evidence type="ECO:0000256" key="3">
    <source>
        <dbReference type="ARBA" id="ARBA00022517"/>
    </source>
</evidence>
<dbReference type="Pfam" id="PF22458">
    <property type="entry name" value="RsmF-B_ferredox"/>
    <property type="match status" value="1"/>
</dbReference>
<comment type="similarity">
    <text evidence="2 10">Belongs to the class I-like SAM-binding methyltransferase superfamily. RsmB/NOP family.</text>
</comment>
<feature type="compositionally biased region" description="Polar residues" evidence="11">
    <location>
        <begin position="74"/>
        <end position="89"/>
    </location>
</feature>
<feature type="binding site" evidence="10">
    <location>
        <position position="496"/>
    </location>
    <ligand>
        <name>S-adenosyl-L-methionine</name>
        <dbReference type="ChEBI" id="CHEBI:59789"/>
    </ligand>
</feature>
<dbReference type="STRING" id="133385.A0A2T9YQF8"/>
<keyword evidence="7 10" id="KW-0694">RNA-binding</keyword>
<evidence type="ECO:0000256" key="5">
    <source>
        <dbReference type="ARBA" id="ARBA00022679"/>
    </source>
</evidence>
<feature type="compositionally biased region" description="Acidic residues" evidence="11">
    <location>
        <begin position="132"/>
        <end position="147"/>
    </location>
</feature>
<keyword evidence="4 10" id="KW-0489">Methyltransferase</keyword>
<comment type="caution">
    <text evidence="13">The sequence shown here is derived from an EMBL/GenBank/DDBJ whole genome shotgun (WGS) entry which is preliminary data.</text>
</comment>
<dbReference type="GO" id="GO:0009383">
    <property type="term" value="F:rRNA (cytosine-C5-)-methyltransferase activity"/>
    <property type="evidence" value="ECO:0007669"/>
    <property type="project" value="TreeGrafter"/>
</dbReference>
<keyword evidence="14" id="KW-1185">Reference proteome</keyword>
<feature type="compositionally biased region" description="Low complexity" evidence="11">
    <location>
        <begin position="41"/>
        <end position="57"/>
    </location>
</feature>
<dbReference type="PROSITE" id="PS51686">
    <property type="entry name" value="SAM_MT_RSMB_NOP"/>
    <property type="match status" value="1"/>
</dbReference>
<evidence type="ECO:0000256" key="2">
    <source>
        <dbReference type="ARBA" id="ARBA00007494"/>
    </source>
</evidence>
<dbReference type="InterPro" id="IPR001678">
    <property type="entry name" value="MeTrfase_RsmB-F_NOP2_dom"/>
</dbReference>
<dbReference type="Proteomes" id="UP000245383">
    <property type="component" value="Unassembled WGS sequence"/>
</dbReference>
<dbReference type="InterPro" id="IPR049560">
    <property type="entry name" value="MeTrfase_RsmB-F_NOP2_cat"/>
</dbReference>
<feature type="active site" description="Nucleophile" evidence="10">
    <location>
        <position position="568"/>
    </location>
</feature>
<dbReference type="GO" id="GO:0000470">
    <property type="term" value="P:maturation of LSU-rRNA"/>
    <property type="evidence" value="ECO:0007669"/>
    <property type="project" value="TreeGrafter"/>
</dbReference>
<dbReference type="GO" id="GO:0005730">
    <property type="term" value="C:nucleolus"/>
    <property type="evidence" value="ECO:0007669"/>
    <property type="project" value="UniProtKB-SubCell"/>
</dbReference>
<dbReference type="InterPro" id="IPR011023">
    <property type="entry name" value="Nop2p"/>
</dbReference>
<evidence type="ECO:0000259" key="12">
    <source>
        <dbReference type="PROSITE" id="PS51686"/>
    </source>
</evidence>
<dbReference type="NCBIfam" id="TIGR00446">
    <property type="entry name" value="nop2p"/>
    <property type="match status" value="1"/>
</dbReference>
<dbReference type="InterPro" id="IPR054728">
    <property type="entry name" value="RsmB-like_ferredoxin"/>
</dbReference>
<feature type="binding site" evidence="10">
    <location>
        <position position="469"/>
    </location>
    <ligand>
        <name>S-adenosyl-L-methionine</name>
        <dbReference type="ChEBI" id="CHEBI:59789"/>
    </ligand>
</feature>
<comment type="subcellular location">
    <subcellularLocation>
        <location evidence="1">Nucleus</location>
        <location evidence="1">Nucleolus</location>
    </subcellularLocation>
</comment>
<keyword evidence="5 10" id="KW-0808">Transferase</keyword>
<sequence>MGRKAKNKQDVPLPIEIEKQVGKTTAGLRNKLSYITHKNQKAANNKKASGKKTNSNTISFVKAEDHSPAPIKNTVKNISQKTHNQTIPSNKRPASKSSITPAKKIKSQSWDSDENEADQAPVAEQSDIDQNSSEEEDLSDDANDDTPDSDKEQSNEPADPRTQHKKMLFDLDSESESSQSELDDIPDQEEHDSDLGSDQDDHLEDSDEEYDSDKVNDSFSDSDDGDNTIAGLERKSERLTKLQSIMDEEGEKELLESKLHMPALQETEVFVLPEADEIEAEESGIKDMKSIQVRIQEIINVLNNFTRLKQSDRSRSDYISQLQSDLQFVYGYNEYLLTKLMEIFPISELVEFLEANESPRPITIRVNTLKSKRKQVAQALIKRGVNLDVISGKWSKVGLTIYESPVPIGATPEYMSGLYMIQSASSFLPVLALDPQPNERVLDMSAAPGGKSTYVAALMQNSGIVFVNDANKDRTRALVANIHRLGVTNTLVSNYDGREFPKVMGGFDRVLLDAPCSGTGVISKDPSVKTNKSEADFVMLTQLQKELLIAAIDSASASKAGIIVYSTCSITVDEDEAVVNYALSKRPNVKLVETGIDFGKSGFTSFRGKHFDSSLALTKRFYPHTNNMDGFFVAKFQKVSNSKK</sequence>
<dbReference type="AlphaFoldDB" id="A0A2T9YQF8"/>
<dbReference type="SUPFAM" id="SSF53335">
    <property type="entry name" value="S-adenosyl-L-methionine-dependent methyltransferases"/>
    <property type="match status" value="1"/>
</dbReference>
<evidence type="ECO:0000256" key="7">
    <source>
        <dbReference type="ARBA" id="ARBA00022884"/>
    </source>
</evidence>
<evidence type="ECO:0000256" key="1">
    <source>
        <dbReference type="ARBA" id="ARBA00004604"/>
    </source>
</evidence>
<feature type="compositionally biased region" description="Acidic residues" evidence="11">
    <location>
        <begin position="171"/>
        <end position="211"/>
    </location>
</feature>
<dbReference type="PRINTS" id="PR02008">
    <property type="entry name" value="RCMTFAMILY"/>
</dbReference>
<dbReference type="InterPro" id="IPR023267">
    <property type="entry name" value="RCMT"/>
</dbReference>
<keyword evidence="6 10" id="KW-0949">S-adenosyl-L-methionine</keyword>
<dbReference type="FunFam" id="3.30.70.1170:FF:000001">
    <property type="entry name" value="Ribosomal RNA methyltransferase Nop2"/>
    <property type="match status" value="1"/>
</dbReference>
<dbReference type="GO" id="GO:0003723">
    <property type="term" value="F:RNA binding"/>
    <property type="evidence" value="ECO:0007669"/>
    <property type="project" value="UniProtKB-UniRule"/>
</dbReference>
<protein>
    <recommendedName>
        <fullName evidence="9">Nucleolar protein 2</fullName>
    </recommendedName>
</protein>
<dbReference type="PANTHER" id="PTHR22807:SF30">
    <property type="entry name" value="28S RRNA (CYTOSINE(4447)-C(5))-METHYLTRANSFERASE-RELATED"/>
    <property type="match status" value="1"/>
</dbReference>
<evidence type="ECO:0000256" key="10">
    <source>
        <dbReference type="PROSITE-ProRule" id="PRU01023"/>
    </source>
</evidence>
<dbReference type="InterPro" id="IPR029063">
    <property type="entry name" value="SAM-dependent_MTases_sf"/>
</dbReference>
<proteinExistence type="inferred from homology"/>
<dbReference type="PANTHER" id="PTHR22807">
    <property type="entry name" value="NOP2 YEAST -RELATED NOL1/NOP2/FMU SUN DOMAIN-CONTAINING"/>
    <property type="match status" value="1"/>
</dbReference>
<dbReference type="Pfam" id="PF01189">
    <property type="entry name" value="Methyltr_RsmB-F"/>
    <property type="match status" value="1"/>
</dbReference>